<sequence>MESDPKSASIRITNGGKIKSWVTYALEYLENEENNSNHLFLHTLPAASKSQTNSTSAENATTKHLGNATSAIPRLVTVVEIIKREYIKLLEQKHSSRLTGLHQYNEFGSLEELGMCTSDANVNEEDQRAERLKMALEGKNYPKQKQTPYMKITLSHMELPELVEKGATYQSPLKRKLSKSARARAKKRQKKDEANKQAGPTSVAPASVPS</sequence>
<proteinExistence type="predicted"/>
<accession>V2XSI0</accession>
<dbReference type="AlphaFoldDB" id="V2XSI0"/>
<name>V2XSI0_MONRO</name>
<keyword evidence="3" id="KW-1185">Reference proteome</keyword>
<feature type="compositionally biased region" description="Basic residues" evidence="1">
    <location>
        <begin position="173"/>
        <end position="189"/>
    </location>
</feature>
<comment type="caution">
    <text evidence="2">The sequence shown here is derived from an EMBL/GenBank/DDBJ whole genome shotgun (WGS) entry which is preliminary data.</text>
</comment>
<feature type="region of interest" description="Disordered" evidence="1">
    <location>
        <begin position="166"/>
        <end position="210"/>
    </location>
</feature>
<dbReference type="OrthoDB" id="424402at2759"/>
<dbReference type="KEGG" id="mrr:Moror_12701"/>
<organism evidence="2 3">
    <name type="scientific">Moniliophthora roreri (strain MCA 2997)</name>
    <name type="common">Cocoa frosty pod rot fungus</name>
    <name type="synonym">Crinipellis roreri</name>
    <dbReference type="NCBI Taxonomy" id="1381753"/>
    <lineage>
        <taxon>Eukaryota</taxon>
        <taxon>Fungi</taxon>
        <taxon>Dikarya</taxon>
        <taxon>Basidiomycota</taxon>
        <taxon>Agaricomycotina</taxon>
        <taxon>Agaricomycetes</taxon>
        <taxon>Agaricomycetidae</taxon>
        <taxon>Agaricales</taxon>
        <taxon>Marasmiineae</taxon>
        <taxon>Marasmiaceae</taxon>
        <taxon>Moniliophthora</taxon>
    </lineage>
</organism>
<gene>
    <name evidence="2" type="ORF">Moror_12701</name>
</gene>
<evidence type="ECO:0000256" key="1">
    <source>
        <dbReference type="SAM" id="MobiDB-lite"/>
    </source>
</evidence>
<dbReference type="Proteomes" id="UP000017559">
    <property type="component" value="Unassembled WGS sequence"/>
</dbReference>
<evidence type="ECO:0000313" key="2">
    <source>
        <dbReference type="EMBL" id="ESK95515.1"/>
    </source>
</evidence>
<dbReference type="EMBL" id="AWSO01000075">
    <property type="protein sequence ID" value="ESK95515.1"/>
    <property type="molecule type" value="Genomic_DNA"/>
</dbReference>
<protein>
    <submittedName>
        <fullName evidence="2">Uncharacterized protein</fullName>
    </submittedName>
</protein>
<dbReference type="HOGENOM" id="CLU_074862_0_0_1"/>
<evidence type="ECO:0000313" key="3">
    <source>
        <dbReference type="Proteomes" id="UP000017559"/>
    </source>
</evidence>
<dbReference type="STRING" id="1381753.V2XSI0"/>
<reference evidence="2 3" key="1">
    <citation type="journal article" date="2014" name="BMC Genomics">
        <title>Genome and secretome analysis of the hemibiotrophic fungal pathogen, Moniliophthora roreri, which causes frosty pod rot disease of cacao: mechanisms of the biotrophic and necrotrophic phases.</title>
        <authorList>
            <person name="Meinhardt L.W."/>
            <person name="Costa G.G.L."/>
            <person name="Thomazella D.P.T."/>
            <person name="Teixeira P.J.P.L."/>
            <person name="Carazzolle M.F."/>
            <person name="Schuster S.C."/>
            <person name="Carlson J.E."/>
            <person name="Guiltinan M.J."/>
            <person name="Mieczkowski P."/>
            <person name="Farmer A."/>
            <person name="Ramaraj T."/>
            <person name="Crozier J."/>
            <person name="Davis R.E."/>
            <person name="Shao J."/>
            <person name="Melnick R.L."/>
            <person name="Pereira G.A.G."/>
            <person name="Bailey B.A."/>
        </authorList>
    </citation>
    <scope>NUCLEOTIDE SEQUENCE [LARGE SCALE GENOMIC DNA]</scope>
    <source>
        <strain evidence="2 3">MCA 2997</strain>
    </source>
</reference>